<dbReference type="PANTHER" id="PTHR41313">
    <property type="entry name" value="ADENINE-SPECIFIC METHYLTRANSFERASE"/>
    <property type="match status" value="1"/>
</dbReference>
<dbReference type="SUPFAM" id="SSF52540">
    <property type="entry name" value="P-loop containing nucleoside triphosphate hydrolases"/>
    <property type="match status" value="2"/>
</dbReference>
<dbReference type="GO" id="GO:0005874">
    <property type="term" value="C:microtubule"/>
    <property type="evidence" value="ECO:0007669"/>
    <property type="project" value="InterPro"/>
</dbReference>
<sequence>MTSLLDPNTYLKGLKGAKSALSKIKEYTVATPEHKTGILNNIKSQVSDYVVEKAEKAKLPSTKPQFDFSRAKRKDQINSLKDTSFLYGQGNTPLEKTTFKDIKGSTDFKWKPPKELDLNKPDEKFLNMSPQEQKEYVKVYGERGMYKEQLDKIYSKDFDKRKREILKEARPVREGYTEPNDLVQAWDTVRQTTVSLIGSIGSNIEKKGQKYNKPMIERFGAKIADNAEKKILQNPEWNPPEDMGKWDDPTFYVRGVANAIPSIAGAIGVALATAPAGPIAQGVAMYSFTSSLEGGGAYRELIESGVPRDQAMKASDKIGMINGMLEQVPIFRLINKTPGGKQLTGKLVKDVAVSFIKQGFEEGFTESLQELVSNTVTKDYIANRGVWDNVLESGVFGFLSGGLMDSTTSFIQSPLVREAMKQLQADKSGHAQISMFGDEELTPNEKESKIEADKQLPNANRPDQISDVSRNEQNKPINAGEISTGPSEAGRNGGRSATSTGVGLQSDINTQAREIVKKPLSQITEEDKAILRRYEGAGGRETKGEQGRGLLDEYYTPTPIVKEMWGLAKQYGFQEGMDVIEPSVGTGRFIEEGPKANYTGIEIDETSSKIATILTKEKGAKIYNMGFENVFVDKNGKKKPLQPTADLIIGNPPYGAHRGYYKTLDEKGIGKYEEYFIKKGLDLLKDDGTLVMVVPSSFLKTKSSKAKQIIAEKGQLVDAIRLPEGTFGTTSIGTDIIVIKKGKGKVDDYLEDSFFTNNPDKIRGEVKTRKNRFGKDETYVAKKEAKKWDVTEKIAEAKKEGKALILDSDDVKKTLPGYDPNNPSLVHAESSKIIKEAFDTALADPYFETVTFLGGGTGSGKSEVLIKGIKNTPKKIIYDGTMAGMDGVMIRQKKAKKAGKEMDFRVVIAKIEEAWKWNLARERSVEKNIFADKHFGFRKTLYEVARDNPDFNINVFENNEDIEKGGREIIFDNHQEMVDFLEKKVYTKNEVEQLIKNHEVRAKNRQQGVGARSSRTGREGRNEQREANKRPSNIEGTAKEGGISKDQPRVDIVEARESSGQYYKSATPYTQEELDVWNAKNPDGSIDKDKVKNPDILNVYKGKLYDDFDYLSGNIYEKLDQLKKEGLDKAKMEEQERKLKEVLPKTKTIKELDINPIGEFAQDFQIKDETLRGMFKEYLSDLPNEAFKPSSRYEVLGYLNDDAVRTYGDKKLAFVIKQRRKATAEKFFKKFLESIDPEVQADIEDKMNRRINSYVRPDYTKVPLTVDGLDTSFGGRGLLMPDYKLDSIGFLTNKGLGINANGVGLGKTMMAIISTVQDIQKGWYKKPLYIVPRQVYDKWIEEIKLLFPKQRVVGLGNLGTKYNINSAEDLRGKIKDGDITVVTHEALMKLGFKDETVSKLSSDIKNAYNEDSVKKQTERAKELEKAKGEELVGKARASADIKIEDLGFDNIVVDEAHNFKNIFSRAKSKEGSSFRGRWGGLQGPSSARGVKLWFLSQYIQSLNGGRGVKMLTATPFSNNPLEYYNMLSLLAMDEMREMGIDNINTFMDTFVKSKHTFIVKPGGKFEMGEVIEDWQNAELLKDFIGRYIDFKDGENYGVNRPDKHVRDHRLSPTAQQLNLIDEAQELLDAKFKDKGGTLVYIDEAKKITLSPSLSRYYKGPEMSAKEFVETSPKLMAMMSMIKANKKQSGQLIYYPLAVDTMPKIKEYLVTQLKYKADEVGIVSGSTTDAQREKTKDGFNNGTIKVVIGSDAVKEGIDLQRQATDLFITSYPWRPTDITQVEGRIHRQGNKFANVRVHFLSVQDTIDPFLFQKMETKARRLSNASALDQVMDVSDIDWEEAKADLIRDPSARLSVQKAQKKQSVDMELSAVTAEKAMAEDLITKENNLLDDIRRYKDMLGDYPKGHNMHDYYKKQHKKAESKLNAFLKRDIDKDELVAKVEDLKVQEEEKKKQIEQIDKEFAEKEKALPPYRQIEPEPNDFKKFQDEMESDNKSLLYEKGAKPIVQDRNIMEIENADLTDEQLEEKLSVAEEGKEDVEMINIIKEDIIRRKNQDEITDPLYEFNSDIGIEDEDIARGTVIEAIDDIGGIENVERGVVNIDDLVPTESVNMDSVRGRNVLEAVRSGERTPIIIDNYMQVMDGHHRIKAYQELGIKQIPAIAPIGTINVEDKPIYGKQYRLTGKDSIAEGKTWAEAEVDIEDYSDIRTKIKNNDMDYQEAVDTLDVLKNMKSPKEIINEVEAYKNEKELIMIEDNKSVQEEFKKDIEAIEKAQKGEGALTDDEVTQEIALILKKNRFAFTKKGFTLENWIDKYMATKDWPSFVDHFLNIHKEGLEKGLKWPNRPEVQSFLNKLESGIMDDVEMENVIDKLPYYLKQPINAKKQRTQERVTKIYPSVSEIETTTTREAKEDIRKREEARQPIELEDKYEVNEIGVVLNPDIAEVYKGKDLKWKIEFAKTKDGKYAFATDFSSETGNYEGASSAVSKNDEYGDFNKGLKEQKERIKQRLERGIKQNLGPQGYKAQAQAYKEGLEYIKSGKKTSLKLIEQTKKEDEEFKKYYDSLIDVQRLRMKSVEVKTEEAPKEVATVEAVPQVDREFYRNKLNNVLITKDNGLDQIVPEEDIKPVEPTDEPPAEPPTQKPKPKKEKPKPQKVDLGKLDRFRVLVQDRMLPMERLQQKVGVNEEEDVYMSEELYSGRVTEAIETFQREKEDVIREQINELTKGENQDQLKGLVQDYLHLKHAPERNKQHYDGASGIKTSEAIERLKLIELHPKYKDIQKAGNLIQELASSLPQFLLQNELITDDTFEILNKTYKNYVPLNRIMDDETDFVNTLGIGQGFDIRGNEVKRAVGSHRKIDDIFANVVSNWERAIMRAEKNKVGQSVYKFAKQYPELGVFEIMPAIPKHLMDKDGGDYWVREAPKSPNVLSVKIEGKSKYIKINDPNLAQALKNLNMDNSNLMIKLLAPFTRYISMINTSLNPEFLVSNFLRDIQQSTLNNVNDMGFSKSIKTSARVFEAQKGVLDYYRGKDTEMASLYKELKAEGGTTGFFNIRNKDDITNLLKEAEKEWSNGAIGMPMKAGKKVVDAISVLNDIIENGTRLATYKTALEMGKSKKRAAQMAKNITVNFNKKGQLGPTINALYAFSNASIQGSFRTFKALKNPKTAIPIISTITMLTLALNAWNDWYDEEDYARIPEYEKEGNWIFMYGDGDYIKIPLPWGFNVFKVATDYGYQLSKGETSTKYGIGRTAIALLNAYNPIGGSSIMQAITPTMARPFFDINANTAWHGGNVRPTNFTNIKESLNYFQSTNDLFKDLASWISNITGGEGAKPGLLEMSPEDLEYLWAQYTGGVGTFLSRSYNALGNMITGKETPINEVPFQRRVMGSVNLEKFNMGQIYDILDSSKQQVLEKKDRDQLLNILKDEVKAGRYEKDEAISKMKEFDRWQEDLELVDKQAQYIKEKGLEGEKLARFYEALQDKDFMKKRGLDKFNKTQIKILKSYTGNVSIKEDEAKNEATSAKTEDDLIDVVVRYANAFKVDPSSAFVTLFTGEKLKDVRGDSVIMERMGFEKSTKIKEGLANGMVLEEIKLDHTIPLELGGSNSKRNLKIVSNDEWASYTPVENYLGKKLNKGEIKEKEAQALITQFKNGEITADYIYNY</sequence>
<dbReference type="GO" id="GO:0003677">
    <property type="term" value="F:DNA binding"/>
    <property type="evidence" value="ECO:0007669"/>
    <property type="project" value="InterPro"/>
</dbReference>
<keyword evidence="4" id="KW-0067">ATP-binding</keyword>
<dbReference type="InterPro" id="IPR011639">
    <property type="entry name" value="MethylTrfase_TaqI-like_dom"/>
</dbReference>
<feature type="compositionally biased region" description="Basic and acidic residues" evidence="2">
    <location>
        <begin position="1016"/>
        <end position="1029"/>
    </location>
</feature>
<evidence type="ECO:0000256" key="1">
    <source>
        <dbReference type="SAM" id="Coils"/>
    </source>
</evidence>
<feature type="domain" description="Helicase C-terminal" evidence="3">
    <location>
        <begin position="1673"/>
        <end position="1833"/>
    </location>
</feature>
<dbReference type="PROSITE" id="PS00227">
    <property type="entry name" value="TUBULIN"/>
    <property type="match status" value="1"/>
</dbReference>
<dbReference type="Pfam" id="PF07669">
    <property type="entry name" value="Eco57I"/>
    <property type="match status" value="1"/>
</dbReference>
<dbReference type="Gene3D" id="3.90.1530.10">
    <property type="entry name" value="Conserved hypothetical protein from pyrococcus furiosus pfu- 392566-001, ParB domain"/>
    <property type="match status" value="1"/>
</dbReference>
<dbReference type="CDD" id="cd02440">
    <property type="entry name" value="AdoMet_MTases"/>
    <property type="match status" value="1"/>
</dbReference>
<dbReference type="InterPro" id="IPR052933">
    <property type="entry name" value="DNA_Protect_Modify"/>
</dbReference>
<evidence type="ECO:0000259" key="3">
    <source>
        <dbReference type="PROSITE" id="PS51194"/>
    </source>
</evidence>
<feature type="region of interest" description="Disordered" evidence="2">
    <location>
        <begin position="998"/>
        <end position="1049"/>
    </location>
</feature>
<dbReference type="InterPro" id="IPR036086">
    <property type="entry name" value="ParB/Sulfiredoxin_sf"/>
</dbReference>
<dbReference type="SMART" id="SM00490">
    <property type="entry name" value="HELICc"/>
    <property type="match status" value="1"/>
</dbReference>
<dbReference type="InterPro" id="IPR029063">
    <property type="entry name" value="SAM-dependent_MTases_sf"/>
</dbReference>
<dbReference type="Pfam" id="PF00271">
    <property type="entry name" value="Helicase_C"/>
    <property type="match status" value="1"/>
</dbReference>
<proteinExistence type="predicted"/>
<dbReference type="PROSITE" id="PS51194">
    <property type="entry name" value="HELICASE_CTER"/>
    <property type="match status" value="1"/>
</dbReference>
<dbReference type="Gene3D" id="3.40.50.10810">
    <property type="entry name" value="Tandem AAA-ATPase domain"/>
    <property type="match status" value="1"/>
</dbReference>
<gene>
    <name evidence="4" type="ORF">MM415B00385_0034</name>
</gene>
<feature type="compositionally biased region" description="Polar residues" evidence="2">
    <location>
        <begin position="457"/>
        <end position="468"/>
    </location>
</feature>
<dbReference type="GO" id="GO:0004386">
    <property type="term" value="F:helicase activity"/>
    <property type="evidence" value="ECO:0007669"/>
    <property type="project" value="UniProtKB-KW"/>
</dbReference>
<keyword evidence="4" id="KW-0547">Nucleotide-binding</keyword>
<dbReference type="Gene3D" id="3.40.50.150">
    <property type="entry name" value="Vaccinia Virus protein VP39"/>
    <property type="match status" value="1"/>
</dbReference>
<dbReference type="InterPro" id="IPR006935">
    <property type="entry name" value="Helicase/UvrB_N"/>
</dbReference>
<dbReference type="SUPFAM" id="SSF53335">
    <property type="entry name" value="S-adenosyl-L-methionine-dependent methyltransferases"/>
    <property type="match status" value="1"/>
</dbReference>
<dbReference type="Pfam" id="PF04851">
    <property type="entry name" value="ResIII"/>
    <property type="match status" value="1"/>
</dbReference>
<name>A0A6M3J6S2_9ZZZZ</name>
<dbReference type="GO" id="GO:0016787">
    <property type="term" value="F:hydrolase activity"/>
    <property type="evidence" value="ECO:0007669"/>
    <property type="project" value="InterPro"/>
</dbReference>
<dbReference type="EMBL" id="MT141541">
    <property type="protein sequence ID" value="QJA65596.1"/>
    <property type="molecule type" value="Genomic_DNA"/>
</dbReference>
<dbReference type="PROSITE" id="PS00092">
    <property type="entry name" value="N6_MTASE"/>
    <property type="match status" value="1"/>
</dbReference>
<feature type="compositionally biased region" description="Basic and acidic residues" evidence="2">
    <location>
        <begin position="443"/>
        <end position="454"/>
    </location>
</feature>
<dbReference type="GO" id="GO:0006304">
    <property type="term" value="P:DNA modification"/>
    <property type="evidence" value="ECO:0007669"/>
    <property type="project" value="InterPro"/>
</dbReference>
<keyword evidence="4" id="KW-0347">Helicase</keyword>
<protein>
    <submittedName>
        <fullName evidence="4">Putative helicase</fullName>
    </submittedName>
</protein>
<dbReference type="InterPro" id="IPR002052">
    <property type="entry name" value="DNA_methylase_N6_adenine_CS"/>
</dbReference>
<dbReference type="PRINTS" id="PR00507">
    <property type="entry name" value="N12N6MTFRASE"/>
</dbReference>
<dbReference type="GO" id="GO:0032259">
    <property type="term" value="P:methylation"/>
    <property type="evidence" value="ECO:0007669"/>
    <property type="project" value="InterPro"/>
</dbReference>
<evidence type="ECO:0000313" key="4">
    <source>
        <dbReference type="EMBL" id="QJA65596.1"/>
    </source>
</evidence>
<dbReference type="InterPro" id="IPR027417">
    <property type="entry name" value="P-loop_NTPase"/>
</dbReference>
<dbReference type="PANTHER" id="PTHR41313:SF1">
    <property type="entry name" value="DNA METHYLASE ADENINE-SPECIFIC DOMAIN-CONTAINING PROTEIN"/>
    <property type="match status" value="1"/>
</dbReference>
<dbReference type="GO" id="GO:0005524">
    <property type="term" value="F:ATP binding"/>
    <property type="evidence" value="ECO:0007669"/>
    <property type="project" value="InterPro"/>
</dbReference>
<dbReference type="GO" id="GO:0007017">
    <property type="term" value="P:microtubule-based process"/>
    <property type="evidence" value="ECO:0007669"/>
    <property type="project" value="InterPro"/>
</dbReference>
<dbReference type="SUPFAM" id="SSF110849">
    <property type="entry name" value="ParB/Sulfiredoxin"/>
    <property type="match status" value="1"/>
</dbReference>
<keyword evidence="1" id="KW-0175">Coiled coil</keyword>
<dbReference type="GO" id="GO:0005525">
    <property type="term" value="F:GTP binding"/>
    <property type="evidence" value="ECO:0007669"/>
    <property type="project" value="InterPro"/>
</dbReference>
<reference evidence="4" key="1">
    <citation type="submission" date="2020-03" db="EMBL/GenBank/DDBJ databases">
        <title>The deep terrestrial virosphere.</title>
        <authorList>
            <person name="Holmfeldt K."/>
            <person name="Nilsson E."/>
            <person name="Simone D."/>
            <person name="Lopez-Fernandez M."/>
            <person name="Wu X."/>
            <person name="de Brujin I."/>
            <person name="Lundin D."/>
            <person name="Andersson A."/>
            <person name="Bertilsson S."/>
            <person name="Dopson M."/>
        </authorList>
    </citation>
    <scope>NUCLEOTIDE SEQUENCE</scope>
    <source>
        <strain evidence="4">MM415B00385</strain>
    </source>
</reference>
<dbReference type="Gene3D" id="3.40.50.300">
    <property type="entry name" value="P-loop containing nucleotide triphosphate hydrolases"/>
    <property type="match status" value="1"/>
</dbReference>
<keyword evidence="4" id="KW-0378">Hydrolase</keyword>
<evidence type="ECO:0000256" key="2">
    <source>
        <dbReference type="SAM" id="MobiDB-lite"/>
    </source>
</evidence>
<dbReference type="InterPro" id="IPR040561">
    <property type="entry name" value="LPD38"/>
</dbReference>
<organism evidence="4">
    <name type="scientific">viral metagenome</name>
    <dbReference type="NCBI Taxonomy" id="1070528"/>
    <lineage>
        <taxon>unclassified sequences</taxon>
        <taxon>metagenomes</taxon>
        <taxon>organismal metagenomes</taxon>
    </lineage>
</organism>
<dbReference type="InterPro" id="IPR017975">
    <property type="entry name" value="Tubulin_CS"/>
</dbReference>
<feature type="coiled-coil region" evidence="1">
    <location>
        <begin position="1932"/>
        <end position="1966"/>
    </location>
</feature>
<dbReference type="InterPro" id="IPR038718">
    <property type="entry name" value="SNF2-like_sf"/>
</dbReference>
<dbReference type="Pfam" id="PF18857">
    <property type="entry name" value="LPD38"/>
    <property type="match status" value="1"/>
</dbReference>
<feature type="region of interest" description="Disordered" evidence="2">
    <location>
        <begin position="438"/>
        <end position="504"/>
    </location>
</feature>
<dbReference type="InterPro" id="IPR001650">
    <property type="entry name" value="Helicase_C-like"/>
</dbReference>
<dbReference type="GO" id="GO:0008168">
    <property type="term" value="F:methyltransferase activity"/>
    <property type="evidence" value="ECO:0007669"/>
    <property type="project" value="InterPro"/>
</dbReference>
<feature type="region of interest" description="Disordered" evidence="2">
    <location>
        <begin position="2618"/>
        <end position="2649"/>
    </location>
</feature>
<feature type="compositionally biased region" description="Polar residues" evidence="2">
    <location>
        <begin position="495"/>
        <end position="504"/>
    </location>
</feature>
<accession>A0A6M3J6S2</accession>